<dbReference type="Pfam" id="PF01050">
    <property type="entry name" value="MannoseP_isomer"/>
    <property type="match status" value="1"/>
</dbReference>
<dbReference type="CDD" id="cd02213">
    <property type="entry name" value="cupin_PMI_typeII_C"/>
    <property type="match status" value="1"/>
</dbReference>
<reference evidence="3" key="1">
    <citation type="submission" date="2005-07" db="EMBL/GenBank/DDBJ databases">
        <title>Complete sequence of Prochlorococcus marinus str. MIT 9312.</title>
        <authorList>
            <consortium name="US DOE Joint Genome Institute"/>
            <person name="Copeland A."/>
            <person name="Lucas S."/>
            <person name="Lapidus A."/>
            <person name="Barry K."/>
            <person name="Detter J.C."/>
            <person name="Glavina T."/>
            <person name="Hammon N."/>
            <person name="Israni S."/>
            <person name="Pitluck S."/>
            <person name="Thiel J."/>
            <person name="Schmutz J."/>
            <person name="Larimer F."/>
            <person name="Land M."/>
            <person name="Kyrpides N."/>
            <person name="Lykidis A."/>
            <person name="Richardson P."/>
        </authorList>
    </citation>
    <scope>NUCLEOTIDE SEQUENCE [LARGE SCALE GENOMIC DNA]</scope>
    <source>
        <strain evidence="3">MIT 9312</strain>
    </source>
</reference>
<dbReference type="eggNOG" id="COG0662">
    <property type="taxonomic scope" value="Bacteria"/>
</dbReference>
<evidence type="ECO:0000313" key="2">
    <source>
        <dbReference type="EMBL" id="ABB50389.1"/>
    </source>
</evidence>
<proteinExistence type="predicted"/>
<dbReference type="RefSeq" id="WP_011376875.1">
    <property type="nucleotide sequence ID" value="NC_007577.1"/>
</dbReference>
<dbReference type="Gene3D" id="2.60.120.10">
    <property type="entry name" value="Jelly Rolls"/>
    <property type="match status" value="1"/>
</dbReference>
<feature type="domain" description="Mannose-6-phosphate isomerase type II C-terminal" evidence="1">
    <location>
        <begin position="7"/>
        <end position="108"/>
    </location>
</feature>
<dbReference type="InterPro" id="IPR014710">
    <property type="entry name" value="RmlC-like_jellyroll"/>
</dbReference>
<sequence length="112" mass="13157">MPKIENKPWGTFENILDETYCKVKRIIIKPGERPSYQYHYKRSEHWIIVSGSAKVTLEGEEKEFSVGDYIYIPLKAKHRVENIGKNDLIFIEIQTGQYFGEDDIVRVSNDYV</sequence>
<dbReference type="InterPro" id="IPR051161">
    <property type="entry name" value="Mannose-6P_isomerase_type2"/>
</dbReference>
<evidence type="ECO:0000259" key="1">
    <source>
        <dbReference type="Pfam" id="PF01050"/>
    </source>
</evidence>
<dbReference type="OrthoDB" id="9806359at2"/>
<dbReference type="InterPro" id="IPR011051">
    <property type="entry name" value="RmlC_Cupin_sf"/>
</dbReference>
<dbReference type="GO" id="GO:0009298">
    <property type="term" value="P:GDP-mannose biosynthetic process"/>
    <property type="evidence" value="ECO:0007669"/>
    <property type="project" value="TreeGrafter"/>
</dbReference>
<keyword evidence="2" id="KW-0413">Isomerase</keyword>
<dbReference type="PANTHER" id="PTHR46390">
    <property type="entry name" value="MANNOSE-1-PHOSPHATE GUANYLYLTRANSFERASE"/>
    <property type="match status" value="1"/>
</dbReference>
<dbReference type="InterPro" id="IPR001538">
    <property type="entry name" value="Man6P_isomerase-2_C"/>
</dbReference>
<dbReference type="PANTHER" id="PTHR46390:SF1">
    <property type="entry name" value="MANNOSE-1-PHOSPHATE GUANYLYLTRANSFERASE"/>
    <property type="match status" value="1"/>
</dbReference>
<dbReference type="SUPFAM" id="SSF51182">
    <property type="entry name" value="RmlC-like cupins"/>
    <property type="match status" value="1"/>
</dbReference>
<dbReference type="GO" id="GO:0004475">
    <property type="term" value="F:mannose-1-phosphate guanylyltransferase (GTP) activity"/>
    <property type="evidence" value="ECO:0007669"/>
    <property type="project" value="TreeGrafter"/>
</dbReference>
<accession>Q319Q6</accession>
<name>Q319Q6_PROM9</name>
<dbReference type="EMBL" id="CP000111">
    <property type="protein sequence ID" value="ABB50389.1"/>
    <property type="molecule type" value="Genomic_DNA"/>
</dbReference>
<evidence type="ECO:0000313" key="3">
    <source>
        <dbReference type="Proteomes" id="UP000002715"/>
    </source>
</evidence>
<dbReference type="GO" id="GO:0004476">
    <property type="term" value="F:mannose-6-phosphate isomerase activity"/>
    <property type="evidence" value="ECO:0007669"/>
    <property type="project" value="UniProtKB-EC"/>
</dbReference>
<dbReference type="HOGENOM" id="CLU_035527_4_1_3"/>
<dbReference type="AlphaFoldDB" id="Q319Q6"/>
<dbReference type="Proteomes" id="UP000002715">
    <property type="component" value="Chromosome"/>
</dbReference>
<dbReference type="EC" id="5.3.1.8" evidence="2"/>
<organism evidence="2 3">
    <name type="scientific">Prochlorococcus marinus (strain MIT 9312)</name>
    <dbReference type="NCBI Taxonomy" id="74546"/>
    <lineage>
        <taxon>Bacteria</taxon>
        <taxon>Bacillati</taxon>
        <taxon>Cyanobacteriota</taxon>
        <taxon>Cyanophyceae</taxon>
        <taxon>Synechococcales</taxon>
        <taxon>Prochlorococcaceae</taxon>
        <taxon>Prochlorococcus</taxon>
    </lineage>
</organism>
<dbReference type="GO" id="GO:0005976">
    <property type="term" value="P:polysaccharide metabolic process"/>
    <property type="evidence" value="ECO:0007669"/>
    <property type="project" value="InterPro"/>
</dbReference>
<protein>
    <submittedName>
        <fullName evidence="2">Mannose-6-phosphate isomerase, type 2</fullName>
        <ecNumber evidence="2">5.3.1.8</ecNumber>
    </submittedName>
</protein>
<gene>
    <name evidence="2" type="ordered locus">PMT9312_1329</name>
</gene>
<dbReference type="STRING" id="74546.PMT9312_1329"/>
<dbReference type="KEGG" id="pmi:PMT9312_1329"/>